<reference evidence="1 2" key="1">
    <citation type="journal article" date="2015" name="Stand. Genomic Sci.">
        <title>Genomic Encyclopedia of Bacterial and Archaeal Type Strains, Phase III: the genomes of soil and plant-associated and newly described type strains.</title>
        <authorList>
            <person name="Whitman W.B."/>
            <person name="Woyke T."/>
            <person name="Klenk H.P."/>
            <person name="Zhou Y."/>
            <person name="Lilburn T.G."/>
            <person name="Beck B.J."/>
            <person name="De Vos P."/>
            <person name="Vandamme P."/>
            <person name="Eisen J.A."/>
            <person name="Garrity G."/>
            <person name="Hugenholtz P."/>
            <person name="Kyrpides N.C."/>
        </authorList>
    </citation>
    <scope>NUCLEOTIDE SEQUENCE [LARGE SCALE GENOMIC DNA]</scope>
    <source>
        <strain evidence="1 2">ASC-9842</strain>
    </source>
</reference>
<accession>A0A4Q7S546</accession>
<proteinExistence type="predicted"/>
<dbReference type="EMBL" id="SGXM01000001">
    <property type="protein sequence ID" value="RZT41526.1"/>
    <property type="molecule type" value="Genomic_DNA"/>
</dbReference>
<organism evidence="1 2">
    <name type="scientific">Cupriavidus agavae</name>
    <dbReference type="NCBI Taxonomy" id="1001822"/>
    <lineage>
        <taxon>Bacteria</taxon>
        <taxon>Pseudomonadati</taxon>
        <taxon>Pseudomonadota</taxon>
        <taxon>Betaproteobacteria</taxon>
        <taxon>Burkholderiales</taxon>
        <taxon>Burkholderiaceae</taxon>
        <taxon>Cupriavidus</taxon>
    </lineage>
</organism>
<dbReference type="Proteomes" id="UP000291078">
    <property type="component" value="Unassembled WGS sequence"/>
</dbReference>
<dbReference type="OrthoDB" id="8966445at2"/>
<sequence>MTKLTIKDLSSTETLDAKSLQGIRGGLSLFAPRTSIFTPVSLSFDKTTTINQSNQQMQDVTSYFGNGSAFQEHLSNTVRTNQDAHNNVY</sequence>
<name>A0A4Q7S546_9BURK</name>
<dbReference type="AlphaFoldDB" id="A0A4Q7S546"/>
<protein>
    <submittedName>
        <fullName evidence="1">Uncharacterized protein</fullName>
    </submittedName>
</protein>
<comment type="caution">
    <text evidence="1">The sequence shown here is derived from an EMBL/GenBank/DDBJ whole genome shotgun (WGS) entry which is preliminary data.</text>
</comment>
<evidence type="ECO:0000313" key="2">
    <source>
        <dbReference type="Proteomes" id="UP000291078"/>
    </source>
</evidence>
<dbReference type="RefSeq" id="WP_130389554.1">
    <property type="nucleotide sequence ID" value="NZ_SGXM01000001.1"/>
</dbReference>
<gene>
    <name evidence="1" type="ORF">EV147_0519</name>
</gene>
<evidence type="ECO:0000313" key="1">
    <source>
        <dbReference type="EMBL" id="RZT41526.1"/>
    </source>
</evidence>
<keyword evidence="2" id="KW-1185">Reference proteome</keyword>